<dbReference type="PIRSF" id="PIRSF028162">
    <property type="entry name" value="BcbE_prd"/>
    <property type="match status" value="1"/>
</dbReference>
<dbReference type="AlphaFoldDB" id="A0A2K8UFI8"/>
<accession>A0A2K8UFI8</accession>
<dbReference type="SUPFAM" id="SSF53448">
    <property type="entry name" value="Nucleotide-diphospho-sugar transferases"/>
    <property type="match status" value="1"/>
</dbReference>
<feature type="domain" description="Nucleotidyl transferase" evidence="1">
    <location>
        <begin position="24"/>
        <end position="208"/>
    </location>
</feature>
<dbReference type="KEGG" id="tsy:THSYN_25010"/>
<proteinExistence type="predicted"/>
<dbReference type="EMBL" id="CP020370">
    <property type="protein sequence ID" value="AUB83881.1"/>
    <property type="molecule type" value="Genomic_DNA"/>
</dbReference>
<gene>
    <name evidence="2" type="ORF">THSYN_25010</name>
</gene>
<dbReference type="CDD" id="cd04183">
    <property type="entry name" value="GT2_BcE_like"/>
    <property type="match status" value="1"/>
</dbReference>
<dbReference type="OrthoDB" id="9788272at2"/>
<organism evidence="2 3">
    <name type="scientific">Candidatus Thiodictyon syntrophicum</name>
    <dbReference type="NCBI Taxonomy" id="1166950"/>
    <lineage>
        <taxon>Bacteria</taxon>
        <taxon>Pseudomonadati</taxon>
        <taxon>Pseudomonadota</taxon>
        <taxon>Gammaproteobacteria</taxon>
        <taxon>Chromatiales</taxon>
        <taxon>Chromatiaceae</taxon>
        <taxon>Thiodictyon</taxon>
    </lineage>
</organism>
<evidence type="ECO:0000259" key="1">
    <source>
        <dbReference type="Pfam" id="PF00483"/>
    </source>
</evidence>
<dbReference type="InterPro" id="IPR005835">
    <property type="entry name" value="NTP_transferase_dom"/>
</dbReference>
<dbReference type="Proteomes" id="UP000232638">
    <property type="component" value="Chromosome"/>
</dbReference>
<evidence type="ECO:0000313" key="3">
    <source>
        <dbReference type="Proteomes" id="UP000232638"/>
    </source>
</evidence>
<dbReference type="RefSeq" id="WP_100921556.1">
    <property type="nucleotide sequence ID" value="NZ_CP020370.1"/>
</dbReference>
<keyword evidence="3" id="KW-1185">Reference proteome</keyword>
<protein>
    <recommendedName>
        <fullName evidence="1">Nucleotidyl transferase domain-containing protein</fullName>
    </recommendedName>
</protein>
<dbReference type="InterPro" id="IPR016873">
    <property type="entry name" value="Caps_polysacc_synth_BcbE_prd"/>
</dbReference>
<reference evidence="2 3" key="1">
    <citation type="submission" date="2017-03" db="EMBL/GenBank/DDBJ databases">
        <title>Complete genome sequence of Candidatus 'Thiodictyon syntrophicum' sp. nov. strain Cad16T, a photolithoautotroph purple sulfur bacterium isolated from an alpine meromictic lake.</title>
        <authorList>
            <person name="Luedin S.M."/>
            <person name="Pothier J.F."/>
            <person name="Danza F."/>
            <person name="Storelli N."/>
            <person name="Wittwer M."/>
            <person name="Tonolla M."/>
        </authorList>
    </citation>
    <scope>NUCLEOTIDE SEQUENCE [LARGE SCALE GENOMIC DNA]</scope>
    <source>
        <strain evidence="2 3">Cad16T</strain>
    </source>
</reference>
<sequence>MKTLQLLLLMAGPIQAFSEAGYPYPKNLVEIAGTPLIQHTLESIKELLGHCLSVTCVIPKGEDRKHHTGSVIQLLEPQARIVTVGDTAGAACSAILAMHQMDLDQPMVILNGDQIIRADLEVLLSGFGANEVDGGIVVFEAIHPRWSFVRCDEDGWVVEAAEKRPISNLATAGVYYFATARDFLLAAKEMIKKDARVDEFYYICPTYNELVLLQRRIAIAKIPKSAYWSLATPTGVNAYEQFLLAQSESGHRHEAP</sequence>
<name>A0A2K8UFI8_9GAMM</name>
<dbReference type="Gene3D" id="3.90.550.10">
    <property type="entry name" value="Spore Coat Polysaccharide Biosynthesis Protein SpsA, Chain A"/>
    <property type="match status" value="1"/>
</dbReference>
<dbReference type="InterPro" id="IPR029044">
    <property type="entry name" value="Nucleotide-diphossugar_trans"/>
</dbReference>
<evidence type="ECO:0000313" key="2">
    <source>
        <dbReference type="EMBL" id="AUB83881.1"/>
    </source>
</evidence>
<dbReference type="Pfam" id="PF00483">
    <property type="entry name" value="NTP_transferase"/>
    <property type="match status" value="1"/>
</dbReference>